<evidence type="ECO:0000256" key="1">
    <source>
        <dbReference type="SAM" id="MobiDB-lite"/>
    </source>
</evidence>
<organism evidence="2 3">
    <name type="scientific">Petrolisthes manimaculis</name>
    <dbReference type="NCBI Taxonomy" id="1843537"/>
    <lineage>
        <taxon>Eukaryota</taxon>
        <taxon>Metazoa</taxon>
        <taxon>Ecdysozoa</taxon>
        <taxon>Arthropoda</taxon>
        <taxon>Crustacea</taxon>
        <taxon>Multicrustacea</taxon>
        <taxon>Malacostraca</taxon>
        <taxon>Eumalacostraca</taxon>
        <taxon>Eucarida</taxon>
        <taxon>Decapoda</taxon>
        <taxon>Pleocyemata</taxon>
        <taxon>Anomura</taxon>
        <taxon>Galatheoidea</taxon>
        <taxon>Porcellanidae</taxon>
        <taxon>Petrolisthes</taxon>
    </lineage>
</organism>
<name>A0AAE1NK23_9EUCA</name>
<feature type="compositionally biased region" description="Low complexity" evidence="1">
    <location>
        <begin position="88"/>
        <end position="106"/>
    </location>
</feature>
<keyword evidence="3" id="KW-1185">Reference proteome</keyword>
<dbReference type="AlphaFoldDB" id="A0AAE1NK23"/>
<gene>
    <name evidence="2" type="ORF">Pmani_036161</name>
</gene>
<proteinExistence type="predicted"/>
<protein>
    <submittedName>
        <fullName evidence="2">Uncharacterized protein</fullName>
    </submittedName>
</protein>
<feature type="region of interest" description="Disordered" evidence="1">
    <location>
        <begin position="80"/>
        <end position="106"/>
    </location>
</feature>
<reference evidence="2" key="1">
    <citation type="submission" date="2023-11" db="EMBL/GenBank/DDBJ databases">
        <title>Genome assemblies of two species of porcelain crab, Petrolisthes cinctipes and Petrolisthes manimaculis (Anomura: Porcellanidae).</title>
        <authorList>
            <person name="Angst P."/>
        </authorList>
    </citation>
    <scope>NUCLEOTIDE SEQUENCE</scope>
    <source>
        <strain evidence="2">PB745_02</strain>
        <tissue evidence="2">Gill</tissue>
    </source>
</reference>
<accession>A0AAE1NK23</accession>
<evidence type="ECO:0000313" key="3">
    <source>
        <dbReference type="Proteomes" id="UP001292094"/>
    </source>
</evidence>
<comment type="caution">
    <text evidence="2">The sequence shown here is derived from an EMBL/GenBank/DDBJ whole genome shotgun (WGS) entry which is preliminary data.</text>
</comment>
<evidence type="ECO:0000313" key="2">
    <source>
        <dbReference type="EMBL" id="KAK4290978.1"/>
    </source>
</evidence>
<dbReference type="Proteomes" id="UP001292094">
    <property type="component" value="Unassembled WGS sequence"/>
</dbReference>
<sequence length="106" mass="12143">MLKLQPSQTPGRVRWLDVGERQLFTLKTGREQSQEEHHDSYYTCRTETDSYCRQKLPLHHHEAAASVTRRKAPWQDYRPSLALIGERPGSSGSPSSPRGTYSSLQM</sequence>
<dbReference type="EMBL" id="JAWZYT010005311">
    <property type="protein sequence ID" value="KAK4290978.1"/>
    <property type="molecule type" value="Genomic_DNA"/>
</dbReference>